<dbReference type="SUPFAM" id="SSF52540">
    <property type="entry name" value="P-loop containing nucleoside triphosphate hydrolases"/>
    <property type="match status" value="1"/>
</dbReference>
<feature type="compositionally biased region" description="Low complexity" evidence="3">
    <location>
        <begin position="1"/>
        <end position="10"/>
    </location>
</feature>
<dbReference type="InterPro" id="IPR003439">
    <property type="entry name" value="ABC_transporter-like_ATP-bd"/>
</dbReference>
<dbReference type="InterPro" id="IPR027417">
    <property type="entry name" value="P-loop_NTPase"/>
</dbReference>
<dbReference type="InterPro" id="IPR015854">
    <property type="entry name" value="ABC_transpr_LolD-like"/>
</dbReference>
<feature type="compositionally biased region" description="Pro residues" evidence="3">
    <location>
        <begin position="11"/>
        <end position="27"/>
    </location>
</feature>
<protein>
    <recommendedName>
        <fullName evidence="4">ABC transporter domain-containing protein</fullName>
    </recommendedName>
</protein>
<evidence type="ECO:0000256" key="1">
    <source>
        <dbReference type="ARBA" id="ARBA00022741"/>
    </source>
</evidence>
<dbReference type="PANTHER" id="PTHR24220">
    <property type="entry name" value="IMPORT ATP-BINDING PROTEIN"/>
    <property type="match status" value="1"/>
</dbReference>
<dbReference type="RefSeq" id="WP_200238940.1">
    <property type="nucleotide sequence ID" value="NZ_NRRV01000035.1"/>
</dbReference>
<reference evidence="5 6" key="1">
    <citation type="journal article" date="2020" name="Microorganisms">
        <title>Osmotic Adaptation and Compatible Solute Biosynthesis of Phototrophic Bacteria as Revealed from Genome Analyses.</title>
        <authorList>
            <person name="Imhoff J.F."/>
            <person name="Rahn T."/>
            <person name="Kunzel S."/>
            <person name="Keller A."/>
            <person name="Neulinger S.C."/>
        </authorList>
    </citation>
    <scope>NUCLEOTIDE SEQUENCE [LARGE SCALE GENOMIC DNA]</scope>
    <source>
        <strain evidence="5 6">DSM 6210</strain>
    </source>
</reference>
<name>A0ABS1CJ43_9GAMM</name>
<keyword evidence="2" id="KW-0067">ATP-binding</keyword>
<evidence type="ECO:0000256" key="2">
    <source>
        <dbReference type="ARBA" id="ARBA00022840"/>
    </source>
</evidence>
<comment type="caution">
    <text evidence="5">The sequence shown here is derived from an EMBL/GenBank/DDBJ whole genome shotgun (WGS) entry which is preliminary data.</text>
</comment>
<dbReference type="Pfam" id="PF00005">
    <property type="entry name" value="ABC_tran"/>
    <property type="match status" value="1"/>
</dbReference>
<feature type="region of interest" description="Disordered" evidence="3">
    <location>
        <begin position="1"/>
        <end position="27"/>
    </location>
</feature>
<dbReference type="InterPro" id="IPR003593">
    <property type="entry name" value="AAA+_ATPase"/>
</dbReference>
<keyword evidence="6" id="KW-1185">Reference proteome</keyword>
<dbReference type="InterPro" id="IPR017871">
    <property type="entry name" value="ABC_transporter-like_CS"/>
</dbReference>
<evidence type="ECO:0000259" key="4">
    <source>
        <dbReference type="PROSITE" id="PS50893"/>
    </source>
</evidence>
<dbReference type="Proteomes" id="UP000748752">
    <property type="component" value="Unassembled WGS sequence"/>
</dbReference>
<proteinExistence type="predicted"/>
<dbReference type="SMART" id="SM00382">
    <property type="entry name" value="AAA"/>
    <property type="match status" value="1"/>
</dbReference>
<dbReference type="Gene3D" id="3.40.50.300">
    <property type="entry name" value="P-loop containing nucleotide triphosphate hydrolases"/>
    <property type="match status" value="1"/>
</dbReference>
<organism evidence="5 6">
    <name type="scientific">Thiohalocapsa halophila</name>
    <dbReference type="NCBI Taxonomy" id="69359"/>
    <lineage>
        <taxon>Bacteria</taxon>
        <taxon>Pseudomonadati</taxon>
        <taxon>Pseudomonadota</taxon>
        <taxon>Gammaproteobacteria</taxon>
        <taxon>Chromatiales</taxon>
        <taxon>Chromatiaceae</taxon>
        <taxon>Thiohalocapsa</taxon>
    </lineage>
</organism>
<accession>A0ABS1CJ43</accession>
<evidence type="ECO:0000313" key="5">
    <source>
        <dbReference type="EMBL" id="MBK1631935.1"/>
    </source>
</evidence>
<dbReference type="PROSITE" id="PS50893">
    <property type="entry name" value="ABC_TRANSPORTER_2"/>
    <property type="match status" value="1"/>
</dbReference>
<dbReference type="PANTHER" id="PTHR24220:SF659">
    <property type="entry name" value="TRANSPORTER, PUTATIVE-RELATED"/>
    <property type="match status" value="1"/>
</dbReference>
<evidence type="ECO:0000256" key="3">
    <source>
        <dbReference type="SAM" id="MobiDB-lite"/>
    </source>
</evidence>
<keyword evidence="1" id="KW-0547">Nucleotide-binding</keyword>
<sequence length="269" mass="29192">MSDAAAAAAPNPEPTPEPTPGRTPEPPALEVTEVFQHVAGHAVLNGVSLTVQQGEGVLLIGRNGAGKSLLMRLVLGLDLPSAGRVRLFGEELRLLRGAHALKLRRRIGAVLQHGSLLDGLSVQENLLLPLMPTQLSRGEMARAARLAITQLQLDGMENHLPRALSVGQRRRVELARALIHQPDLLIWDGLTDGLDLPAVREIFELLRNQMTLRGLTVIGTDNMALAAVGPEDRVVVLERGDLLFDGSRSALEAEAPTRLELRYLLHGRW</sequence>
<feature type="domain" description="ABC transporter" evidence="4">
    <location>
        <begin position="29"/>
        <end position="264"/>
    </location>
</feature>
<evidence type="ECO:0000313" key="6">
    <source>
        <dbReference type="Proteomes" id="UP000748752"/>
    </source>
</evidence>
<gene>
    <name evidence="5" type="ORF">CKO31_14560</name>
</gene>
<dbReference type="PROSITE" id="PS00211">
    <property type="entry name" value="ABC_TRANSPORTER_1"/>
    <property type="match status" value="1"/>
</dbReference>
<dbReference type="EMBL" id="NRRV01000035">
    <property type="protein sequence ID" value="MBK1631935.1"/>
    <property type="molecule type" value="Genomic_DNA"/>
</dbReference>